<keyword evidence="3" id="KW-1185">Reference proteome</keyword>
<feature type="domain" description="DUF6598" evidence="1">
    <location>
        <begin position="1"/>
        <end position="137"/>
    </location>
</feature>
<evidence type="ECO:0000259" key="1">
    <source>
        <dbReference type="Pfam" id="PF20241"/>
    </source>
</evidence>
<reference evidence="2" key="2">
    <citation type="submission" date="2021-12" db="EMBL/GenBank/DDBJ databases">
        <title>Resequencing data analysis of finger millet.</title>
        <authorList>
            <person name="Hatakeyama M."/>
            <person name="Aluri S."/>
            <person name="Balachadran M.T."/>
            <person name="Sivarajan S.R."/>
            <person name="Poveda L."/>
            <person name="Shimizu-Inatsugi R."/>
            <person name="Schlapbach R."/>
            <person name="Sreeman S.M."/>
            <person name="Shimizu K.K."/>
        </authorList>
    </citation>
    <scope>NUCLEOTIDE SEQUENCE</scope>
</reference>
<sequence length="142" mass="16090">MIGPKRGISMRTCVLLEFDMRIKKGEQEDDDLQLIDGASEFSELIAPCSLVRGRIKGECGAIDITYALIYDAVEATIEIDISKVQNGFSFSLSSFVFTYGLHEEIQLFHGIIRESCGLRRLVVAVKMDTWMHLKFKIGKRRL</sequence>
<dbReference type="AlphaFoldDB" id="A0AAV5FWL5"/>
<evidence type="ECO:0000313" key="2">
    <source>
        <dbReference type="EMBL" id="GJN39127.1"/>
    </source>
</evidence>
<dbReference type="PANTHER" id="PTHR33065">
    <property type="entry name" value="OS07G0486400 PROTEIN"/>
    <property type="match status" value="1"/>
</dbReference>
<reference evidence="2" key="1">
    <citation type="journal article" date="2018" name="DNA Res.">
        <title>Multiple hybrid de novo genome assembly of finger millet, an orphan allotetraploid crop.</title>
        <authorList>
            <person name="Hatakeyama M."/>
            <person name="Aluri S."/>
            <person name="Balachadran M.T."/>
            <person name="Sivarajan S.R."/>
            <person name="Patrignani A."/>
            <person name="Gruter S."/>
            <person name="Poveda L."/>
            <person name="Shimizu-Inatsugi R."/>
            <person name="Baeten J."/>
            <person name="Francoijs K.J."/>
            <person name="Nataraja K.N."/>
            <person name="Reddy Y.A.N."/>
            <person name="Phadnis S."/>
            <person name="Ravikumar R.L."/>
            <person name="Schlapbach R."/>
            <person name="Sreeman S.M."/>
            <person name="Shimizu K.K."/>
        </authorList>
    </citation>
    <scope>NUCLEOTIDE SEQUENCE</scope>
</reference>
<organism evidence="2 3">
    <name type="scientific">Eleusine coracana subsp. coracana</name>
    <dbReference type="NCBI Taxonomy" id="191504"/>
    <lineage>
        <taxon>Eukaryota</taxon>
        <taxon>Viridiplantae</taxon>
        <taxon>Streptophyta</taxon>
        <taxon>Embryophyta</taxon>
        <taxon>Tracheophyta</taxon>
        <taxon>Spermatophyta</taxon>
        <taxon>Magnoliopsida</taxon>
        <taxon>Liliopsida</taxon>
        <taxon>Poales</taxon>
        <taxon>Poaceae</taxon>
        <taxon>PACMAD clade</taxon>
        <taxon>Chloridoideae</taxon>
        <taxon>Cynodonteae</taxon>
        <taxon>Eleusininae</taxon>
        <taxon>Eleusine</taxon>
    </lineage>
</organism>
<evidence type="ECO:0000313" key="3">
    <source>
        <dbReference type="Proteomes" id="UP001054889"/>
    </source>
</evidence>
<proteinExistence type="predicted"/>
<dbReference type="Pfam" id="PF20241">
    <property type="entry name" value="DUF6598"/>
    <property type="match status" value="1"/>
</dbReference>
<protein>
    <recommendedName>
        <fullName evidence="1">DUF6598 domain-containing protein</fullName>
    </recommendedName>
</protein>
<gene>
    <name evidence="2" type="primary">gb28226</name>
    <name evidence="2" type="ORF">PR202_gb28226</name>
</gene>
<dbReference type="Proteomes" id="UP001054889">
    <property type="component" value="Unassembled WGS sequence"/>
</dbReference>
<accession>A0AAV5FWL5</accession>
<dbReference type="PANTHER" id="PTHR33065:SF19">
    <property type="entry name" value="OS11G0130700 PROTEIN"/>
    <property type="match status" value="1"/>
</dbReference>
<dbReference type="InterPro" id="IPR046533">
    <property type="entry name" value="DUF6598"/>
</dbReference>
<dbReference type="EMBL" id="BQKI01000097">
    <property type="protein sequence ID" value="GJN39127.1"/>
    <property type="molecule type" value="Genomic_DNA"/>
</dbReference>
<name>A0AAV5FWL5_ELECO</name>
<comment type="caution">
    <text evidence="2">The sequence shown here is derived from an EMBL/GenBank/DDBJ whole genome shotgun (WGS) entry which is preliminary data.</text>
</comment>